<evidence type="ECO:0000256" key="1">
    <source>
        <dbReference type="ARBA" id="ARBA00005234"/>
    </source>
</evidence>
<dbReference type="AlphaFoldDB" id="A0A5J9U5U1"/>
<keyword evidence="3" id="KW-0378">Hydrolase</keyword>
<dbReference type="SUPFAM" id="SSF54001">
    <property type="entry name" value="Cysteine proteinases"/>
    <property type="match status" value="3"/>
</dbReference>
<dbReference type="GO" id="GO:0006508">
    <property type="term" value="P:proteolysis"/>
    <property type="evidence" value="ECO:0007669"/>
    <property type="project" value="UniProtKB-KW"/>
</dbReference>
<dbReference type="PANTHER" id="PTHR12606:SF155">
    <property type="entry name" value="OS04G0316900 PROTEIN"/>
    <property type="match status" value="1"/>
</dbReference>
<comment type="caution">
    <text evidence="6">The sequence shown here is derived from an EMBL/GenBank/DDBJ whole genome shotgun (WGS) entry which is preliminary data.</text>
</comment>
<evidence type="ECO:0000256" key="4">
    <source>
        <dbReference type="ARBA" id="ARBA00022807"/>
    </source>
</evidence>
<dbReference type="GO" id="GO:0016929">
    <property type="term" value="F:deSUMOylase activity"/>
    <property type="evidence" value="ECO:0007669"/>
    <property type="project" value="TreeGrafter"/>
</dbReference>
<dbReference type="EMBL" id="RWGY01000029">
    <property type="protein sequence ID" value="TVU18510.1"/>
    <property type="molecule type" value="Genomic_DNA"/>
</dbReference>
<feature type="domain" description="Ubiquitin-like protease family profile" evidence="5">
    <location>
        <begin position="677"/>
        <end position="864"/>
    </location>
</feature>
<protein>
    <recommendedName>
        <fullName evidence="5">Ubiquitin-like protease family profile domain-containing protein</fullName>
    </recommendedName>
</protein>
<keyword evidence="4" id="KW-0788">Thiol protease</keyword>
<dbReference type="PROSITE" id="PS50600">
    <property type="entry name" value="ULP_PROTEASE"/>
    <property type="match status" value="2"/>
</dbReference>
<organism evidence="6 7">
    <name type="scientific">Eragrostis curvula</name>
    <name type="common">weeping love grass</name>
    <dbReference type="NCBI Taxonomy" id="38414"/>
    <lineage>
        <taxon>Eukaryota</taxon>
        <taxon>Viridiplantae</taxon>
        <taxon>Streptophyta</taxon>
        <taxon>Embryophyta</taxon>
        <taxon>Tracheophyta</taxon>
        <taxon>Spermatophyta</taxon>
        <taxon>Magnoliopsida</taxon>
        <taxon>Liliopsida</taxon>
        <taxon>Poales</taxon>
        <taxon>Poaceae</taxon>
        <taxon>PACMAD clade</taxon>
        <taxon>Chloridoideae</taxon>
        <taxon>Eragrostideae</taxon>
        <taxon>Eragrostidinae</taxon>
        <taxon>Eragrostis</taxon>
    </lineage>
</organism>
<dbReference type="GO" id="GO:0005634">
    <property type="term" value="C:nucleus"/>
    <property type="evidence" value="ECO:0007669"/>
    <property type="project" value="TreeGrafter"/>
</dbReference>
<name>A0A5J9U5U1_9POAL</name>
<dbReference type="InterPro" id="IPR038765">
    <property type="entry name" value="Papain-like_cys_pep_sf"/>
</dbReference>
<dbReference type="PANTHER" id="PTHR12606">
    <property type="entry name" value="SENTRIN/SUMO-SPECIFIC PROTEASE"/>
    <property type="match status" value="1"/>
</dbReference>
<feature type="domain" description="Ubiquitin-like protease family profile" evidence="5">
    <location>
        <begin position="102"/>
        <end position="289"/>
    </location>
</feature>
<reference evidence="6 7" key="1">
    <citation type="journal article" date="2019" name="Sci. Rep.">
        <title>A high-quality genome of Eragrostis curvula grass provides insights into Poaceae evolution and supports new strategies to enhance forage quality.</title>
        <authorList>
            <person name="Carballo J."/>
            <person name="Santos B.A.C.M."/>
            <person name="Zappacosta D."/>
            <person name="Garbus I."/>
            <person name="Selva J.P."/>
            <person name="Gallo C.A."/>
            <person name="Diaz A."/>
            <person name="Albertini E."/>
            <person name="Caccamo M."/>
            <person name="Echenique V."/>
        </authorList>
    </citation>
    <scope>NUCLEOTIDE SEQUENCE [LARGE SCALE GENOMIC DNA]</scope>
    <source>
        <strain evidence="7">cv. Victoria</strain>
        <tissue evidence="6">Leaf</tissue>
    </source>
</reference>
<evidence type="ECO:0000313" key="7">
    <source>
        <dbReference type="Proteomes" id="UP000324897"/>
    </source>
</evidence>
<sequence length="897" mass="102978">MADNAVQSGAEVTNVVSDAGAQIDQHPSNDGDQIAASEVHPAGVDVVGNHGLYRCNRPKRSDADEVIPPGRLHLHPDEFAMIEELKSIPFKPTAIVSEINGSFVSRQNFQDLLRPHAYINGDVLSMYIELLREQEHLLSRGGAKVFLEDTFVTSILKKDGEIPIEDVQDSDGSFIRERITIYLDHDLIFLPVNKPDTHWYLIVIDARKPEIQVLDSMFGNNFGREDLDHTLTGLQRQINIARNQGDLDPNKWPNLDIFGWPKRDVDFGVEMQTDGASCGLFMVHYMEFWNGYTLSDLVNQDNMTHFRLKLAAIVLGHEKNERRWRHPKPSDLKEEVEVLETPPKKIKNSDTLTNDDRVFDATALTSVRNLHSQDERVLALCKYILEIDDPEALQKEWVRSSTPYPLSLTLEKLKGALMMLSQFYKHPDFRTNVEVQQLARTLNHWPIREYKISDVEEILLPHATSGPEYMLFCLNMANETVHIIDPLPVPNYYKYPMQSNYKRKLELISEKFNVAMKCLAPESNVNLKHWHVQIPFGKTRHERKASGLFVLQFMRLWTGERIVFQKLCREAHILRARFFVEMCKLEQNECADNIPEPVKEILDCIRFYDEYSVNVLIPGVLRVSTAMLRGNKPKRADSAVVVPEDYVCTLDDLAMIEAVLRIPAKPGTKILSHVGDAFVNRYHFECLLQPDAFFNDSVIDVYIHMLRRHAHLLERSGAKVWLEDAITSGMIKWDGETNRQNENINNGDPSILCRVDKYLEHDLVFLPINIKETHWYLAVINVKKGQIQVLDSLGLAFGREDLHNTLQGLQKQINHASDMKELSMDKWPNLQVATWPVIEIDFEHTMQTDRVSCGLFLLNFMEYWTGDALSDDFNQTDMFPFRLKLAAILLSSELNEA</sequence>
<dbReference type="OrthoDB" id="695646at2759"/>
<dbReference type="Gene3D" id="3.40.395.10">
    <property type="entry name" value="Adenoviral Proteinase, Chain A"/>
    <property type="match status" value="2"/>
</dbReference>
<dbReference type="Gramene" id="TVU18510">
    <property type="protein sequence ID" value="TVU18510"/>
    <property type="gene ID" value="EJB05_34613"/>
</dbReference>
<accession>A0A5J9U5U1</accession>
<gene>
    <name evidence="6" type="ORF">EJB05_34613</name>
</gene>
<dbReference type="InterPro" id="IPR003653">
    <property type="entry name" value="Peptidase_C48_C"/>
</dbReference>
<dbReference type="Pfam" id="PF02902">
    <property type="entry name" value="Peptidase_C48"/>
    <property type="match status" value="2"/>
</dbReference>
<evidence type="ECO:0000259" key="5">
    <source>
        <dbReference type="PROSITE" id="PS50600"/>
    </source>
</evidence>
<keyword evidence="7" id="KW-1185">Reference proteome</keyword>
<comment type="similarity">
    <text evidence="1">Belongs to the peptidase C48 family.</text>
</comment>
<keyword evidence="2" id="KW-0645">Protease</keyword>
<evidence type="ECO:0000256" key="2">
    <source>
        <dbReference type="ARBA" id="ARBA00022670"/>
    </source>
</evidence>
<dbReference type="Proteomes" id="UP000324897">
    <property type="component" value="Chromosome 7"/>
</dbReference>
<evidence type="ECO:0000313" key="6">
    <source>
        <dbReference type="EMBL" id="TVU18510.1"/>
    </source>
</evidence>
<dbReference type="GO" id="GO:0016926">
    <property type="term" value="P:protein desumoylation"/>
    <property type="evidence" value="ECO:0007669"/>
    <property type="project" value="TreeGrafter"/>
</dbReference>
<evidence type="ECO:0000256" key="3">
    <source>
        <dbReference type="ARBA" id="ARBA00022801"/>
    </source>
</evidence>
<proteinExistence type="inferred from homology"/>